<comment type="caution">
    <text evidence="1">The sequence shown here is derived from an EMBL/GenBank/DDBJ whole genome shotgun (WGS) entry which is preliminary data.</text>
</comment>
<accession>A0AAW2TT46</accession>
<organism evidence="1">
    <name type="scientific">Sesamum radiatum</name>
    <name type="common">Black benniseed</name>
    <dbReference type="NCBI Taxonomy" id="300843"/>
    <lineage>
        <taxon>Eukaryota</taxon>
        <taxon>Viridiplantae</taxon>
        <taxon>Streptophyta</taxon>
        <taxon>Embryophyta</taxon>
        <taxon>Tracheophyta</taxon>
        <taxon>Spermatophyta</taxon>
        <taxon>Magnoliopsida</taxon>
        <taxon>eudicotyledons</taxon>
        <taxon>Gunneridae</taxon>
        <taxon>Pentapetalae</taxon>
        <taxon>asterids</taxon>
        <taxon>lamiids</taxon>
        <taxon>Lamiales</taxon>
        <taxon>Pedaliaceae</taxon>
        <taxon>Sesamum</taxon>
    </lineage>
</organism>
<evidence type="ECO:0000313" key="1">
    <source>
        <dbReference type="EMBL" id="KAL0407614.1"/>
    </source>
</evidence>
<reference evidence="1" key="1">
    <citation type="submission" date="2020-06" db="EMBL/GenBank/DDBJ databases">
        <authorList>
            <person name="Li T."/>
            <person name="Hu X."/>
            <person name="Zhang T."/>
            <person name="Song X."/>
            <person name="Zhang H."/>
            <person name="Dai N."/>
            <person name="Sheng W."/>
            <person name="Hou X."/>
            <person name="Wei L."/>
        </authorList>
    </citation>
    <scope>NUCLEOTIDE SEQUENCE</scope>
    <source>
        <strain evidence="1">G02</strain>
        <tissue evidence="1">Leaf</tissue>
    </source>
</reference>
<proteinExistence type="predicted"/>
<gene>
    <name evidence="1" type="ORF">Sradi_1695800</name>
</gene>
<dbReference type="EMBL" id="JACGWJ010000007">
    <property type="protein sequence ID" value="KAL0407614.1"/>
    <property type="molecule type" value="Genomic_DNA"/>
</dbReference>
<name>A0AAW2TT46_SESRA</name>
<protein>
    <submittedName>
        <fullName evidence="1">Uncharacterized protein</fullName>
    </submittedName>
</protein>
<reference evidence="1" key="2">
    <citation type="journal article" date="2024" name="Plant">
        <title>Genomic evolution and insights into agronomic trait innovations of Sesamum species.</title>
        <authorList>
            <person name="Miao H."/>
            <person name="Wang L."/>
            <person name="Qu L."/>
            <person name="Liu H."/>
            <person name="Sun Y."/>
            <person name="Le M."/>
            <person name="Wang Q."/>
            <person name="Wei S."/>
            <person name="Zheng Y."/>
            <person name="Lin W."/>
            <person name="Duan Y."/>
            <person name="Cao H."/>
            <person name="Xiong S."/>
            <person name="Wang X."/>
            <person name="Wei L."/>
            <person name="Li C."/>
            <person name="Ma Q."/>
            <person name="Ju M."/>
            <person name="Zhao R."/>
            <person name="Li G."/>
            <person name="Mu C."/>
            <person name="Tian Q."/>
            <person name="Mei H."/>
            <person name="Zhang T."/>
            <person name="Gao T."/>
            <person name="Zhang H."/>
        </authorList>
    </citation>
    <scope>NUCLEOTIDE SEQUENCE</scope>
    <source>
        <strain evidence="1">G02</strain>
    </source>
</reference>
<dbReference type="AlphaFoldDB" id="A0AAW2TT46"/>
<sequence>MKTHTNAQGKQKAGETPIFTTQALQIVSSTSLTPILGLTTTTTPRPANPAADPPMITISPDAPFVELYSNLLGTIQQMIASAIREQLAILVPTRMTTSSEVTAPEQADLAPAAPRLNNVEGQTTQLLIQMGDIPPQRLARLECLQKGLQDVQYQVMGAPSQE</sequence>